<evidence type="ECO:0000313" key="3">
    <source>
        <dbReference type="Proteomes" id="UP000264120"/>
    </source>
</evidence>
<evidence type="ECO:0000256" key="1">
    <source>
        <dbReference type="SAM" id="MobiDB-lite"/>
    </source>
</evidence>
<organism evidence="2 3">
    <name type="scientific">Komagataeibacter saccharivorans</name>
    <dbReference type="NCBI Taxonomy" id="265959"/>
    <lineage>
        <taxon>Bacteria</taxon>
        <taxon>Pseudomonadati</taxon>
        <taxon>Pseudomonadota</taxon>
        <taxon>Alphaproteobacteria</taxon>
        <taxon>Acetobacterales</taxon>
        <taxon>Acetobacteraceae</taxon>
        <taxon>Komagataeibacter</taxon>
    </lineage>
</organism>
<dbReference type="KEGG" id="ksc:CD178_02064"/>
<dbReference type="EMBL" id="CP023036">
    <property type="protein sequence ID" value="AXY22820.1"/>
    <property type="molecule type" value="Genomic_DNA"/>
</dbReference>
<feature type="region of interest" description="Disordered" evidence="1">
    <location>
        <begin position="1"/>
        <end position="23"/>
    </location>
</feature>
<accession>A0A347WD77</accession>
<keyword evidence="3" id="KW-1185">Reference proteome</keyword>
<dbReference type="AlphaFoldDB" id="A0A347WD77"/>
<evidence type="ECO:0000313" key="2">
    <source>
        <dbReference type="EMBL" id="AXY22820.1"/>
    </source>
</evidence>
<gene>
    <name evidence="2" type="ORF">CD178_02064</name>
</gene>
<name>A0A347WD77_9PROT</name>
<dbReference type="RefSeq" id="WP_118963036.1">
    <property type="nucleotide sequence ID" value="NZ_CP023036.1"/>
</dbReference>
<proteinExistence type="predicted"/>
<protein>
    <submittedName>
        <fullName evidence="2">Uncharacterized protein</fullName>
    </submittedName>
</protein>
<dbReference type="OrthoDB" id="7275438at2"/>
<reference evidence="2 3" key="1">
    <citation type="submission" date="2017-08" db="EMBL/GenBank/DDBJ databases">
        <title>Complete genome sequence of Gluconacetobacter saccharivorans CV1 isolated from Fermented Vinegar.</title>
        <authorList>
            <person name="Kim S.-Y."/>
        </authorList>
    </citation>
    <scope>NUCLEOTIDE SEQUENCE [LARGE SCALE GENOMIC DNA]</scope>
    <source>
        <strain evidence="2 3">CV1</strain>
    </source>
</reference>
<dbReference type="Proteomes" id="UP000264120">
    <property type="component" value="Chromosome"/>
</dbReference>
<sequence>MGTPKIQALTPAPMAGQQVNNSGAQQVASTTNAAKLAGGFGSTLLTGAQGISQTATNAPKTLLGG</sequence>